<gene>
    <name evidence="2" type="ORF">Cgig2_015791</name>
</gene>
<dbReference type="AlphaFoldDB" id="A0A9Q1QKC2"/>
<evidence type="ECO:0000256" key="1">
    <source>
        <dbReference type="SAM" id="MobiDB-lite"/>
    </source>
</evidence>
<evidence type="ECO:0000313" key="3">
    <source>
        <dbReference type="Proteomes" id="UP001153076"/>
    </source>
</evidence>
<dbReference type="Proteomes" id="UP001153076">
    <property type="component" value="Unassembled WGS sequence"/>
</dbReference>
<name>A0A9Q1QKC2_9CARY</name>
<feature type="region of interest" description="Disordered" evidence="1">
    <location>
        <begin position="1"/>
        <end position="46"/>
    </location>
</feature>
<organism evidence="2 3">
    <name type="scientific">Carnegiea gigantea</name>
    <dbReference type="NCBI Taxonomy" id="171969"/>
    <lineage>
        <taxon>Eukaryota</taxon>
        <taxon>Viridiplantae</taxon>
        <taxon>Streptophyta</taxon>
        <taxon>Embryophyta</taxon>
        <taxon>Tracheophyta</taxon>
        <taxon>Spermatophyta</taxon>
        <taxon>Magnoliopsida</taxon>
        <taxon>eudicotyledons</taxon>
        <taxon>Gunneridae</taxon>
        <taxon>Pentapetalae</taxon>
        <taxon>Caryophyllales</taxon>
        <taxon>Cactineae</taxon>
        <taxon>Cactaceae</taxon>
        <taxon>Cactoideae</taxon>
        <taxon>Echinocereeae</taxon>
        <taxon>Carnegiea</taxon>
    </lineage>
</organism>
<comment type="caution">
    <text evidence="2">The sequence shown here is derived from an EMBL/GenBank/DDBJ whole genome shotgun (WGS) entry which is preliminary data.</text>
</comment>
<sequence length="490" mass="53890">MGREDGKLKLARRKPLRDVSNRCVKSSKSAKNKAEMPPPDDADRVDEDPLDRILFLHSDISSIVRQIDELVVQAVNVKPSDNKVNKEIKSFADLLSDIHSSLKPWVTRLQKALASCSTQPKIQLGETAGGAHTLSDEDEAVHTPMLSKHESLVSPSPLVSWRATDCTIERGKQLFLLTPLPRPKTVMSKAPASPKPTVCEDTSLSSTAPVSLHGVEAGQQNHVITEAVAKNVESAKELDFASPPHISLGDFSLLVTPSLKNPPRSCVLLEPDYEYKSRKIGKCHKSTPFPVGSKMDESTDYENSGNEVSENMGLKYPELIGIKPFCMLKNGIKALVASPAWIVSPPKCCTLLEPPHDNLSKDDASLDCHSQELDATFDQKICLAPKEGSIQLNEQVQGNSKVSCRGNFRGNLVTVENTPLWKEAESTVHRGKRPGENTLKKELWTKFEAASMSGFRLNFCAPQDTSELGFLDRLEEASCEEMGLYPDSLR</sequence>
<feature type="region of interest" description="Disordered" evidence="1">
    <location>
        <begin position="185"/>
        <end position="204"/>
    </location>
</feature>
<reference evidence="2" key="1">
    <citation type="submission" date="2022-04" db="EMBL/GenBank/DDBJ databases">
        <title>Carnegiea gigantea Genome sequencing and assembly v2.</title>
        <authorList>
            <person name="Copetti D."/>
            <person name="Sanderson M.J."/>
            <person name="Burquez A."/>
            <person name="Wojciechowski M.F."/>
        </authorList>
    </citation>
    <scope>NUCLEOTIDE SEQUENCE</scope>
    <source>
        <strain evidence="2">SGP5-SGP5p</strain>
        <tissue evidence="2">Aerial part</tissue>
    </source>
</reference>
<dbReference type="OrthoDB" id="1933187at2759"/>
<protein>
    <submittedName>
        <fullName evidence="2">Uncharacterized protein</fullName>
    </submittedName>
</protein>
<evidence type="ECO:0000313" key="2">
    <source>
        <dbReference type="EMBL" id="KAJ8443310.1"/>
    </source>
</evidence>
<dbReference type="PANTHER" id="PTHR37238:SF1">
    <property type="entry name" value="OS05G0532500 PROTEIN"/>
    <property type="match status" value="1"/>
</dbReference>
<dbReference type="PANTHER" id="PTHR37238">
    <property type="entry name" value="OS05G0532500 PROTEIN"/>
    <property type="match status" value="1"/>
</dbReference>
<accession>A0A9Q1QKC2</accession>
<keyword evidence="3" id="KW-1185">Reference proteome</keyword>
<proteinExistence type="predicted"/>
<dbReference type="EMBL" id="JAKOGI010000121">
    <property type="protein sequence ID" value="KAJ8443310.1"/>
    <property type="molecule type" value="Genomic_DNA"/>
</dbReference>